<feature type="compositionally biased region" description="Basic and acidic residues" evidence="2">
    <location>
        <begin position="387"/>
        <end position="397"/>
    </location>
</feature>
<dbReference type="GeneID" id="19321689"/>
<name>R8BU69_PHAM7</name>
<evidence type="ECO:0008006" key="5">
    <source>
        <dbReference type="Google" id="ProtNLM"/>
    </source>
</evidence>
<dbReference type="KEGG" id="tmn:UCRPA7_1531"/>
<evidence type="ECO:0000313" key="3">
    <source>
        <dbReference type="EMBL" id="EOO02928.1"/>
    </source>
</evidence>
<evidence type="ECO:0000256" key="1">
    <source>
        <dbReference type="SAM" id="Coils"/>
    </source>
</evidence>
<gene>
    <name evidence="3" type="ORF">UCRPA7_1531</name>
</gene>
<feature type="coiled-coil region" evidence="1">
    <location>
        <begin position="61"/>
        <end position="88"/>
    </location>
</feature>
<reference evidence="4" key="1">
    <citation type="journal article" date="2013" name="Genome Announc.">
        <title>Draft genome sequence of the ascomycete Phaeoacremonium aleophilum strain UCR-PA7, a causal agent of the esca disease complex in grapevines.</title>
        <authorList>
            <person name="Blanco-Ulate B."/>
            <person name="Rolshausen P."/>
            <person name="Cantu D."/>
        </authorList>
    </citation>
    <scope>NUCLEOTIDE SEQUENCE [LARGE SCALE GENOMIC DNA]</scope>
    <source>
        <strain evidence="4">UCR-PA7</strain>
    </source>
</reference>
<dbReference type="Proteomes" id="UP000014074">
    <property type="component" value="Unassembled WGS sequence"/>
</dbReference>
<feature type="compositionally biased region" description="Low complexity" evidence="2">
    <location>
        <begin position="350"/>
        <end position="370"/>
    </location>
</feature>
<dbReference type="EMBL" id="KB932883">
    <property type="protein sequence ID" value="EOO02928.1"/>
    <property type="molecule type" value="Genomic_DNA"/>
</dbReference>
<dbReference type="RefSeq" id="XP_007912302.1">
    <property type="nucleotide sequence ID" value="XM_007914111.1"/>
</dbReference>
<keyword evidence="1" id="KW-0175">Coiled coil</keyword>
<proteinExistence type="predicted"/>
<dbReference type="GO" id="GO:0070941">
    <property type="term" value="P:eisosome assembly"/>
    <property type="evidence" value="ECO:0007669"/>
    <property type="project" value="TreeGrafter"/>
</dbReference>
<feature type="compositionally biased region" description="Basic and acidic residues" evidence="2">
    <location>
        <begin position="482"/>
        <end position="501"/>
    </location>
</feature>
<dbReference type="HOGENOM" id="CLU_009741_1_0_1"/>
<organism evidence="3 4">
    <name type="scientific">Phaeoacremonium minimum (strain UCR-PA7)</name>
    <name type="common">Esca disease fungus</name>
    <name type="synonym">Togninia minima</name>
    <dbReference type="NCBI Taxonomy" id="1286976"/>
    <lineage>
        <taxon>Eukaryota</taxon>
        <taxon>Fungi</taxon>
        <taxon>Dikarya</taxon>
        <taxon>Ascomycota</taxon>
        <taxon>Pezizomycotina</taxon>
        <taxon>Sordariomycetes</taxon>
        <taxon>Sordariomycetidae</taxon>
        <taxon>Togniniales</taxon>
        <taxon>Togniniaceae</taxon>
        <taxon>Phaeoacremonium</taxon>
    </lineage>
</organism>
<dbReference type="InterPro" id="IPR024527">
    <property type="entry name" value="Eisosome1"/>
</dbReference>
<feature type="compositionally biased region" description="Polar residues" evidence="2">
    <location>
        <begin position="424"/>
        <end position="434"/>
    </location>
</feature>
<feature type="compositionally biased region" description="Basic and acidic residues" evidence="2">
    <location>
        <begin position="540"/>
        <end position="549"/>
    </location>
</feature>
<dbReference type="PANTHER" id="PTHR28298:SF1">
    <property type="entry name" value="EISOSOME PROTEIN 1"/>
    <property type="match status" value="1"/>
</dbReference>
<evidence type="ECO:0000256" key="2">
    <source>
        <dbReference type="SAM" id="MobiDB-lite"/>
    </source>
</evidence>
<sequence length="549" mass="61942">MYTSNPPVKPEVDEKNRQDVLHASAVAMAKRMYSQQQKVIEQTRLAHGDDSNDEPQPMIFNNLQEAAYRQAQERLAKLHEEHQKNRDIHDYYGTSTANQRKFSVRGKLRRRSSSDTEVMEDTKRSQQIRQQMSMFSNNLTKVDEQKRQKDREAVLAAAQRNVKARLQGMDDKLFQETGRVAPSLLSEWELKAHAAAQARSDARKDENYGKVDIGGGKFMDQQAVDEIAAKRVQPVLDEINEKAEIERERQAALKLEQEKRQEEIDTQKARDKEIKDIHRKLKGMPCIVYKSFARESNFVTEQEKAEEKARKEELKQEEKNRKEEEKAAKAEQKRIAKEEKHKSKDKDVDTAPVATDAAVESPSEPSPVVEKAAVLVPRPVTPQQRTNTKDSDDKSSDLPEEAAASPSHKVRNWLKSRFSRPRAKSSSVDESANKQGFIGGAALTGLHADGTGSMTSLEQRSASMREVAMAGKQPAERTSYFAKDEPGESSKTAEERGRDAEVSSLSSDDETFDDANDTFSPPKAIKDPATSRRSSGSPSRDSRFREIIE</sequence>
<feature type="region of interest" description="Disordered" evidence="2">
    <location>
        <begin position="99"/>
        <end position="128"/>
    </location>
</feature>
<feature type="compositionally biased region" description="Polar residues" evidence="2">
    <location>
        <begin position="452"/>
        <end position="462"/>
    </location>
</feature>
<keyword evidence="4" id="KW-1185">Reference proteome</keyword>
<feature type="region of interest" description="Disordered" evidence="2">
    <location>
        <begin position="298"/>
        <end position="549"/>
    </location>
</feature>
<dbReference type="AlphaFoldDB" id="R8BU69"/>
<accession>R8BU69</accession>
<dbReference type="PANTHER" id="PTHR28298">
    <property type="entry name" value="EISOSOME PROTEIN 1"/>
    <property type="match status" value="1"/>
</dbReference>
<dbReference type="OrthoDB" id="4070583at2759"/>
<protein>
    <recommendedName>
        <fullName evidence="5">Eisosome protein 1</fullName>
    </recommendedName>
</protein>
<feature type="compositionally biased region" description="Basic residues" evidence="2">
    <location>
        <begin position="408"/>
        <end position="423"/>
    </location>
</feature>
<feature type="compositionally biased region" description="Basic and acidic residues" evidence="2">
    <location>
        <begin position="301"/>
        <end position="349"/>
    </location>
</feature>
<feature type="region of interest" description="Disordered" evidence="2">
    <location>
        <begin position="254"/>
        <end position="274"/>
    </location>
</feature>
<dbReference type="eggNOG" id="ENOG502S8WV">
    <property type="taxonomic scope" value="Eukaryota"/>
</dbReference>
<feature type="compositionally biased region" description="Basic residues" evidence="2">
    <location>
        <begin position="102"/>
        <end position="111"/>
    </location>
</feature>
<evidence type="ECO:0000313" key="4">
    <source>
        <dbReference type="Proteomes" id="UP000014074"/>
    </source>
</evidence>
<dbReference type="Pfam" id="PF12757">
    <property type="entry name" value="Eisosome1"/>
    <property type="match status" value="1"/>
</dbReference>
<feature type="compositionally biased region" description="Acidic residues" evidence="2">
    <location>
        <begin position="507"/>
        <end position="516"/>
    </location>
</feature>